<feature type="non-terminal residue" evidence="2">
    <location>
        <position position="1"/>
    </location>
</feature>
<feature type="non-terminal residue" evidence="2">
    <location>
        <position position="61"/>
    </location>
</feature>
<protein>
    <submittedName>
        <fullName evidence="2">Uncharacterized protein</fullName>
    </submittedName>
</protein>
<accession>A0A6J4ILQ0</accession>
<proteinExistence type="predicted"/>
<gene>
    <name evidence="2" type="ORF">AVDCRST_MAG04-2250</name>
</gene>
<feature type="region of interest" description="Disordered" evidence="1">
    <location>
        <begin position="42"/>
        <end position="61"/>
    </location>
</feature>
<evidence type="ECO:0000256" key="1">
    <source>
        <dbReference type="SAM" id="MobiDB-lite"/>
    </source>
</evidence>
<organism evidence="2">
    <name type="scientific">uncultured Acetobacteraceae bacterium</name>
    <dbReference type="NCBI Taxonomy" id="169975"/>
    <lineage>
        <taxon>Bacteria</taxon>
        <taxon>Pseudomonadati</taxon>
        <taxon>Pseudomonadota</taxon>
        <taxon>Alphaproteobacteria</taxon>
        <taxon>Acetobacterales</taxon>
        <taxon>Acetobacteraceae</taxon>
        <taxon>environmental samples</taxon>
    </lineage>
</organism>
<evidence type="ECO:0000313" key="2">
    <source>
        <dbReference type="EMBL" id="CAA9253842.1"/>
    </source>
</evidence>
<dbReference type="EMBL" id="CADCTL010000157">
    <property type="protein sequence ID" value="CAA9253842.1"/>
    <property type="molecule type" value="Genomic_DNA"/>
</dbReference>
<name>A0A6J4ILQ0_9PROT</name>
<dbReference type="AlphaFoldDB" id="A0A6J4ILQ0"/>
<sequence>GAPQAEPAGEDLRRLRAGLRVAEEVGAGLGAGALLLRRLSGRAAPGGASAAARRSGDGAGV</sequence>
<reference evidence="2" key="1">
    <citation type="submission" date="2020-02" db="EMBL/GenBank/DDBJ databases">
        <authorList>
            <person name="Meier V. D."/>
        </authorList>
    </citation>
    <scope>NUCLEOTIDE SEQUENCE</scope>
    <source>
        <strain evidence="2">AVDCRST_MAG04</strain>
    </source>
</reference>
<feature type="compositionally biased region" description="Low complexity" evidence="1">
    <location>
        <begin position="42"/>
        <end position="53"/>
    </location>
</feature>